<dbReference type="Gene3D" id="6.10.250.690">
    <property type="match status" value="1"/>
</dbReference>
<dbReference type="SMART" id="SM00862">
    <property type="entry name" value="Trans_reg_C"/>
    <property type="match status" value="1"/>
</dbReference>
<dbReference type="InterPro" id="IPR001789">
    <property type="entry name" value="Sig_transdc_resp-reg_receiver"/>
</dbReference>
<sequence length="233" mass="25942">MSESVSGTAVLVVDDEPTVREVVATYLRRDGHAVTEAGDGTTAIDLVQRERFDLVVLDMMLPGVNGLDILRRIRQMGDMPVIMLTARAEESDRVAGLELGADDYVVKPFSPRELAARVNGVLRRAAPKVATDAARLDFGPLVVDQRAREVTLDGELVDFTPKEFDVLAHLAASPREVFSRADLLRDVWQSSPDWQDPATVTVHVRRIRNKIEADPENPRWITTVWGVGYRFEP</sequence>
<dbReference type="CDD" id="cd17574">
    <property type="entry name" value="REC_OmpR"/>
    <property type="match status" value="1"/>
</dbReference>
<dbReference type="Gene3D" id="3.40.50.2300">
    <property type="match status" value="1"/>
</dbReference>
<dbReference type="EMBL" id="SOAU01000001">
    <property type="protein sequence ID" value="TDT15037.1"/>
    <property type="molecule type" value="Genomic_DNA"/>
</dbReference>
<dbReference type="FunFam" id="3.40.50.2300:FF:000001">
    <property type="entry name" value="DNA-binding response regulator PhoB"/>
    <property type="match status" value="1"/>
</dbReference>
<name>A0A4R7HVL3_9ACTN</name>
<dbReference type="PANTHER" id="PTHR48111">
    <property type="entry name" value="REGULATOR OF RPOS"/>
    <property type="match status" value="1"/>
</dbReference>
<keyword evidence="5" id="KW-0804">Transcription</keyword>
<feature type="modified residue" description="4-aspartylphosphate" evidence="6">
    <location>
        <position position="58"/>
    </location>
</feature>
<dbReference type="InterPro" id="IPR036388">
    <property type="entry name" value="WH-like_DNA-bd_sf"/>
</dbReference>
<dbReference type="PROSITE" id="PS51755">
    <property type="entry name" value="OMPR_PHOB"/>
    <property type="match status" value="1"/>
</dbReference>
<dbReference type="InterPro" id="IPR039420">
    <property type="entry name" value="WalR-like"/>
</dbReference>
<dbReference type="OrthoDB" id="5511894at2"/>
<evidence type="ECO:0000256" key="6">
    <source>
        <dbReference type="PROSITE-ProRule" id="PRU00169"/>
    </source>
</evidence>
<evidence type="ECO:0000259" key="9">
    <source>
        <dbReference type="PROSITE" id="PS51755"/>
    </source>
</evidence>
<dbReference type="InterPro" id="IPR001867">
    <property type="entry name" value="OmpR/PhoB-type_DNA-bd"/>
</dbReference>
<evidence type="ECO:0000256" key="4">
    <source>
        <dbReference type="ARBA" id="ARBA00023125"/>
    </source>
</evidence>
<dbReference type="GO" id="GO:0032993">
    <property type="term" value="C:protein-DNA complex"/>
    <property type="evidence" value="ECO:0007669"/>
    <property type="project" value="TreeGrafter"/>
</dbReference>
<feature type="DNA-binding region" description="OmpR/PhoB-type" evidence="7">
    <location>
        <begin position="133"/>
        <end position="233"/>
    </location>
</feature>
<dbReference type="FunFam" id="1.10.10.10:FF:000018">
    <property type="entry name" value="DNA-binding response regulator ResD"/>
    <property type="match status" value="1"/>
</dbReference>
<keyword evidence="11" id="KW-1185">Reference proteome</keyword>
<evidence type="ECO:0000313" key="10">
    <source>
        <dbReference type="EMBL" id="TDT15037.1"/>
    </source>
</evidence>
<dbReference type="InterPro" id="IPR011006">
    <property type="entry name" value="CheY-like_superfamily"/>
</dbReference>
<protein>
    <submittedName>
        <fullName evidence="10">DNA-binding response OmpR family regulator</fullName>
    </submittedName>
</protein>
<accession>A0A4R7HVL3</accession>
<dbReference type="SMART" id="SM00448">
    <property type="entry name" value="REC"/>
    <property type="match status" value="1"/>
</dbReference>
<evidence type="ECO:0000313" key="11">
    <source>
        <dbReference type="Proteomes" id="UP000294558"/>
    </source>
</evidence>
<dbReference type="CDD" id="cd00383">
    <property type="entry name" value="trans_reg_C"/>
    <property type="match status" value="1"/>
</dbReference>
<dbReference type="Pfam" id="PF00486">
    <property type="entry name" value="Trans_reg_C"/>
    <property type="match status" value="1"/>
</dbReference>
<evidence type="ECO:0000256" key="3">
    <source>
        <dbReference type="ARBA" id="ARBA00023015"/>
    </source>
</evidence>
<dbReference type="Pfam" id="PF00072">
    <property type="entry name" value="Response_reg"/>
    <property type="match status" value="1"/>
</dbReference>
<dbReference type="InterPro" id="IPR016032">
    <property type="entry name" value="Sig_transdc_resp-reg_C-effctor"/>
</dbReference>
<dbReference type="AlphaFoldDB" id="A0A4R7HVL3"/>
<evidence type="ECO:0000256" key="2">
    <source>
        <dbReference type="ARBA" id="ARBA00023012"/>
    </source>
</evidence>
<dbReference type="PANTHER" id="PTHR48111:SF1">
    <property type="entry name" value="TWO-COMPONENT RESPONSE REGULATOR ORR33"/>
    <property type="match status" value="1"/>
</dbReference>
<dbReference type="SUPFAM" id="SSF52172">
    <property type="entry name" value="CheY-like"/>
    <property type="match status" value="1"/>
</dbReference>
<keyword evidence="4 7" id="KW-0238">DNA-binding</keyword>
<comment type="caution">
    <text evidence="10">The sequence shown here is derived from an EMBL/GenBank/DDBJ whole genome shotgun (WGS) entry which is preliminary data.</text>
</comment>
<feature type="domain" description="Response regulatory" evidence="8">
    <location>
        <begin position="9"/>
        <end position="122"/>
    </location>
</feature>
<keyword evidence="3" id="KW-0805">Transcription regulation</keyword>
<dbReference type="PROSITE" id="PS50110">
    <property type="entry name" value="RESPONSE_REGULATORY"/>
    <property type="match status" value="1"/>
</dbReference>
<dbReference type="SUPFAM" id="SSF46894">
    <property type="entry name" value="C-terminal effector domain of the bipartite response regulators"/>
    <property type="match status" value="1"/>
</dbReference>
<evidence type="ECO:0000256" key="5">
    <source>
        <dbReference type="ARBA" id="ARBA00023163"/>
    </source>
</evidence>
<dbReference type="GO" id="GO:0006355">
    <property type="term" value="P:regulation of DNA-templated transcription"/>
    <property type="evidence" value="ECO:0007669"/>
    <property type="project" value="InterPro"/>
</dbReference>
<reference evidence="10 11" key="1">
    <citation type="submission" date="2019-03" db="EMBL/GenBank/DDBJ databases">
        <title>Sequencing the genomes of 1000 actinobacteria strains.</title>
        <authorList>
            <person name="Klenk H.-P."/>
        </authorList>
    </citation>
    <scope>NUCLEOTIDE SEQUENCE [LARGE SCALE GENOMIC DNA]</scope>
    <source>
        <strain evidence="10 11">DSM 18936</strain>
    </source>
</reference>
<evidence type="ECO:0000259" key="8">
    <source>
        <dbReference type="PROSITE" id="PS50110"/>
    </source>
</evidence>
<gene>
    <name evidence="10" type="ORF">BDK89_0597</name>
</gene>
<dbReference type="RefSeq" id="WP_133867531.1">
    <property type="nucleotide sequence ID" value="NZ_SOAU01000001.1"/>
</dbReference>
<organism evidence="10 11">
    <name type="scientific">Ilumatobacter fluminis</name>
    <dbReference type="NCBI Taxonomy" id="467091"/>
    <lineage>
        <taxon>Bacteria</taxon>
        <taxon>Bacillati</taxon>
        <taxon>Actinomycetota</taxon>
        <taxon>Acidimicrobiia</taxon>
        <taxon>Acidimicrobiales</taxon>
        <taxon>Ilumatobacteraceae</taxon>
        <taxon>Ilumatobacter</taxon>
    </lineage>
</organism>
<keyword evidence="2" id="KW-0902">Two-component regulatory system</keyword>
<evidence type="ECO:0000256" key="1">
    <source>
        <dbReference type="ARBA" id="ARBA00022553"/>
    </source>
</evidence>
<dbReference type="Proteomes" id="UP000294558">
    <property type="component" value="Unassembled WGS sequence"/>
</dbReference>
<dbReference type="GO" id="GO:0005829">
    <property type="term" value="C:cytosol"/>
    <property type="evidence" value="ECO:0007669"/>
    <property type="project" value="TreeGrafter"/>
</dbReference>
<proteinExistence type="predicted"/>
<dbReference type="Gene3D" id="1.10.10.10">
    <property type="entry name" value="Winged helix-like DNA-binding domain superfamily/Winged helix DNA-binding domain"/>
    <property type="match status" value="1"/>
</dbReference>
<keyword evidence="1 6" id="KW-0597">Phosphoprotein</keyword>
<dbReference type="GO" id="GO:0000976">
    <property type="term" value="F:transcription cis-regulatory region binding"/>
    <property type="evidence" value="ECO:0007669"/>
    <property type="project" value="TreeGrafter"/>
</dbReference>
<evidence type="ECO:0000256" key="7">
    <source>
        <dbReference type="PROSITE-ProRule" id="PRU01091"/>
    </source>
</evidence>
<feature type="domain" description="OmpR/PhoB-type" evidence="9">
    <location>
        <begin position="133"/>
        <end position="233"/>
    </location>
</feature>
<dbReference type="GO" id="GO:0000156">
    <property type="term" value="F:phosphorelay response regulator activity"/>
    <property type="evidence" value="ECO:0007669"/>
    <property type="project" value="TreeGrafter"/>
</dbReference>